<dbReference type="RefSeq" id="WP_148953073.1">
    <property type="nucleotide sequence ID" value="NZ_VTEG01000002.1"/>
</dbReference>
<reference evidence="8 9" key="1">
    <citation type="submission" date="2019-08" db="EMBL/GenBank/DDBJ databases">
        <title>Bacillus genomes from the desert of Cuatro Cienegas, Coahuila.</title>
        <authorList>
            <person name="Olmedo-Alvarez G."/>
        </authorList>
    </citation>
    <scope>NUCLEOTIDE SEQUENCE [LARGE SCALE GENOMIC DNA]</scope>
    <source>
        <strain evidence="8 9">CH128b_4D</strain>
    </source>
</reference>
<dbReference type="Gene3D" id="1.10.940.10">
    <property type="entry name" value="NusB-like"/>
    <property type="match status" value="1"/>
</dbReference>
<keyword evidence="5 6" id="KW-0804">Transcription</keyword>
<keyword evidence="2 6" id="KW-0889">Transcription antitermination</keyword>
<comment type="caution">
    <text evidence="8">The sequence shown here is derived from an EMBL/GenBank/DDBJ whole genome shotgun (WGS) entry which is preliminary data.</text>
</comment>
<evidence type="ECO:0000259" key="7">
    <source>
        <dbReference type="Pfam" id="PF01029"/>
    </source>
</evidence>
<evidence type="ECO:0000256" key="5">
    <source>
        <dbReference type="ARBA" id="ARBA00023163"/>
    </source>
</evidence>
<dbReference type="Proteomes" id="UP000325182">
    <property type="component" value="Unassembled WGS sequence"/>
</dbReference>
<dbReference type="CDD" id="cd00619">
    <property type="entry name" value="Terminator_NusB"/>
    <property type="match status" value="1"/>
</dbReference>
<dbReference type="PANTHER" id="PTHR11078:SF3">
    <property type="entry name" value="ANTITERMINATION NUSB DOMAIN-CONTAINING PROTEIN"/>
    <property type="match status" value="1"/>
</dbReference>
<evidence type="ECO:0000313" key="9">
    <source>
        <dbReference type="Proteomes" id="UP000325182"/>
    </source>
</evidence>
<evidence type="ECO:0000256" key="1">
    <source>
        <dbReference type="ARBA" id="ARBA00005952"/>
    </source>
</evidence>
<dbReference type="GO" id="GO:0006353">
    <property type="term" value="P:DNA-templated transcription termination"/>
    <property type="evidence" value="ECO:0007669"/>
    <property type="project" value="UniProtKB-UniRule"/>
</dbReference>
<dbReference type="InterPro" id="IPR006027">
    <property type="entry name" value="NusB_RsmB_TIM44"/>
</dbReference>
<dbReference type="AlphaFoldDB" id="A0A5D4MGB5"/>
<protein>
    <recommendedName>
        <fullName evidence="6">Transcription antitermination protein NusB</fullName>
    </recommendedName>
    <alternativeName>
        <fullName evidence="6">Antitermination factor NusB</fullName>
    </alternativeName>
</protein>
<feature type="domain" description="NusB/RsmB/TIM44" evidence="7">
    <location>
        <begin position="5"/>
        <end position="124"/>
    </location>
</feature>
<evidence type="ECO:0000256" key="6">
    <source>
        <dbReference type="HAMAP-Rule" id="MF_00073"/>
    </source>
</evidence>
<evidence type="ECO:0000256" key="3">
    <source>
        <dbReference type="ARBA" id="ARBA00022884"/>
    </source>
</evidence>
<name>A0A5D4MGB5_9BACI</name>
<dbReference type="EMBL" id="VTEG01000002">
    <property type="protein sequence ID" value="TYS00692.1"/>
    <property type="molecule type" value="Genomic_DNA"/>
</dbReference>
<evidence type="ECO:0000313" key="8">
    <source>
        <dbReference type="EMBL" id="TYS00692.1"/>
    </source>
</evidence>
<gene>
    <name evidence="6 8" type="primary">nusB</name>
    <name evidence="8" type="ORF">FZC84_04135</name>
</gene>
<dbReference type="PANTHER" id="PTHR11078">
    <property type="entry name" value="N UTILIZATION SUBSTANCE PROTEIN B-RELATED"/>
    <property type="match status" value="1"/>
</dbReference>
<sequence>MKRRTAREKALQALFQMDMSGMTAEEALTNIYEDAPSDEYLDSLVNGAADNKEKIDGLIKENLEKWSFDRLAKVDRNILRVAVFELLEVNDVPNKVVINEAIEIAKSYGDDQSGKFINGVLSKVNSMIEEQGEQGGL</sequence>
<dbReference type="InterPro" id="IPR035926">
    <property type="entry name" value="NusB-like_sf"/>
</dbReference>
<comment type="function">
    <text evidence="6">Involved in transcription antitermination. Required for transcription of ribosomal RNA (rRNA) genes. Binds specifically to the boxA antiterminator sequence of the ribosomal RNA (rrn) operons.</text>
</comment>
<dbReference type="GO" id="GO:0005829">
    <property type="term" value="C:cytosol"/>
    <property type="evidence" value="ECO:0007669"/>
    <property type="project" value="TreeGrafter"/>
</dbReference>
<comment type="similarity">
    <text evidence="1 6">Belongs to the NusB family.</text>
</comment>
<dbReference type="GO" id="GO:0031564">
    <property type="term" value="P:transcription antitermination"/>
    <property type="evidence" value="ECO:0007669"/>
    <property type="project" value="UniProtKB-KW"/>
</dbReference>
<accession>A0A5D4MGB5</accession>
<organism evidence="8 9">
    <name type="scientific">Rossellomorea vietnamensis</name>
    <dbReference type="NCBI Taxonomy" id="218284"/>
    <lineage>
        <taxon>Bacteria</taxon>
        <taxon>Bacillati</taxon>
        <taxon>Bacillota</taxon>
        <taxon>Bacilli</taxon>
        <taxon>Bacillales</taxon>
        <taxon>Bacillaceae</taxon>
        <taxon>Rossellomorea</taxon>
    </lineage>
</organism>
<evidence type="ECO:0000256" key="4">
    <source>
        <dbReference type="ARBA" id="ARBA00023015"/>
    </source>
</evidence>
<evidence type="ECO:0000256" key="2">
    <source>
        <dbReference type="ARBA" id="ARBA00022814"/>
    </source>
</evidence>
<proteinExistence type="inferred from homology"/>
<dbReference type="InterPro" id="IPR011605">
    <property type="entry name" value="NusB_fam"/>
</dbReference>
<dbReference type="NCBIfam" id="TIGR01951">
    <property type="entry name" value="nusB"/>
    <property type="match status" value="1"/>
</dbReference>
<dbReference type="HAMAP" id="MF_00073">
    <property type="entry name" value="NusB"/>
    <property type="match status" value="1"/>
</dbReference>
<dbReference type="GO" id="GO:0003723">
    <property type="term" value="F:RNA binding"/>
    <property type="evidence" value="ECO:0007669"/>
    <property type="project" value="UniProtKB-UniRule"/>
</dbReference>
<dbReference type="Pfam" id="PF01029">
    <property type="entry name" value="NusB"/>
    <property type="match status" value="1"/>
</dbReference>
<keyword evidence="4 6" id="KW-0805">Transcription regulation</keyword>
<keyword evidence="3 6" id="KW-0694">RNA-binding</keyword>
<dbReference type="SUPFAM" id="SSF48013">
    <property type="entry name" value="NusB-like"/>
    <property type="match status" value="1"/>
</dbReference>